<dbReference type="PANTHER" id="PTHR11721">
    <property type="entry name" value="60S RIBOSOMAL PROTEIN L27A"/>
    <property type="match status" value="1"/>
</dbReference>
<organism evidence="3 4">
    <name type="scientific">Cnephaeus nilssonii</name>
    <name type="common">Northern bat</name>
    <name type="synonym">Eptesicus nilssonii</name>
    <dbReference type="NCBI Taxonomy" id="3371016"/>
    <lineage>
        <taxon>Eukaryota</taxon>
        <taxon>Metazoa</taxon>
        <taxon>Chordata</taxon>
        <taxon>Craniata</taxon>
        <taxon>Vertebrata</taxon>
        <taxon>Euteleostomi</taxon>
        <taxon>Mammalia</taxon>
        <taxon>Eutheria</taxon>
        <taxon>Laurasiatheria</taxon>
        <taxon>Chiroptera</taxon>
        <taxon>Yangochiroptera</taxon>
        <taxon>Vespertilionidae</taxon>
        <taxon>Cnephaeus</taxon>
    </lineage>
</organism>
<comment type="similarity">
    <text evidence="1">Belongs to the universal ribosomal protein uL15 family.</text>
</comment>
<dbReference type="Gene3D" id="3.100.10.10">
    <property type="match status" value="1"/>
</dbReference>
<protein>
    <submittedName>
        <fullName evidence="3">Uncharacterized protein</fullName>
    </submittedName>
</protein>
<keyword evidence="4" id="KW-1185">Reference proteome</keyword>
<feature type="region of interest" description="Disordered" evidence="2">
    <location>
        <begin position="1"/>
        <end position="210"/>
    </location>
</feature>
<comment type="caution">
    <text evidence="3">The sequence shown here is derived from an EMBL/GenBank/DDBJ whole genome shotgun (WGS) entry which is preliminary data.</text>
</comment>
<dbReference type="AlphaFoldDB" id="A0AA40LR68"/>
<feature type="region of interest" description="Disordered" evidence="2">
    <location>
        <begin position="228"/>
        <end position="286"/>
    </location>
</feature>
<gene>
    <name evidence="3" type="ORF">QTO34_015411</name>
</gene>
<proteinExistence type="inferred from homology"/>
<dbReference type="EMBL" id="JAULJE010000005">
    <property type="protein sequence ID" value="KAK1342645.1"/>
    <property type="molecule type" value="Genomic_DNA"/>
</dbReference>
<evidence type="ECO:0000256" key="1">
    <source>
        <dbReference type="ARBA" id="ARBA00007320"/>
    </source>
</evidence>
<name>A0AA40LR68_CNENI</name>
<evidence type="ECO:0000313" key="4">
    <source>
        <dbReference type="Proteomes" id="UP001177744"/>
    </source>
</evidence>
<feature type="compositionally biased region" description="Polar residues" evidence="2">
    <location>
        <begin position="272"/>
        <end position="286"/>
    </location>
</feature>
<accession>A0AA40LR68</accession>
<reference evidence="3" key="1">
    <citation type="submission" date="2023-06" db="EMBL/GenBank/DDBJ databases">
        <title>Reference genome for the Northern bat (Eptesicus nilssonii), a most northern bat species.</title>
        <authorList>
            <person name="Laine V.N."/>
            <person name="Pulliainen A.T."/>
            <person name="Lilley T.M."/>
        </authorList>
    </citation>
    <scope>NUCLEOTIDE SEQUENCE</scope>
    <source>
        <strain evidence="3">BLF_Eptnil</strain>
        <tissue evidence="3">Kidney</tissue>
    </source>
</reference>
<evidence type="ECO:0000313" key="3">
    <source>
        <dbReference type="EMBL" id="KAK1342645.1"/>
    </source>
</evidence>
<feature type="compositionally biased region" description="Basic and acidic residues" evidence="2">
    <location>
        <begin position="139"/>
        <end position="153"/>
    </location>
</feature>
<dbReference type="PANTHER" id="PTHR11721:SF3">
    <property type="entry name" value="LARGE RIBOSOMAL SUBUNIT PROTEIN UL15"/>
    <property type="match status" value="1"/>
</dbReference>
<evidence type="ECO:0000256" key="2">
    <source>
        <dbReference type="SAM" id="MobiDB-lite"/>
    </source>
</evidence>
<dbReference type="GO" id="GO:0003735">
    <property type="term" value="F:structural constituent of ribosome"/>
    <property type="evidence" value="ECO:0007669"/>
    <property type="project" value="TreeGrafter"/>
</dbReference>
<sequence>MGKHRGGGRGAGRSCWWPASSQDQLRHISPRRPGEAGVRHHHVTRSQSFCPTVHLDKLRPSVRERTRPSVRSGADTGPRSGADRPRSGSGHGLVRSDTALGRGADTALGRGADTALGRGADTALGRERTRASVGSDTALGRERTRPSVGERTRPSSGSGHALVGDGHGPRRGRTRPSSGRTRALGRDGHGPRSGSGHGPSVGERTRVSAAKGRLELLRHWRGAVDRLLQRSGEGKAPKQPVTVKAKLSSRRAEEKRTGIGTYPLTSEGPHETCTQGSNGQQQLVLA</sequence>
<dbReference type="Proteomes" id="UP001177744">
    <property type="component" value="Unassembled WGS sequence"/>
</dbReference>
<feature type="compositionally biased region" description="Basic and acidic residues" evidence="2">
    <location>
        <begin position="54"/>
        <end position="67"/>
    </location>
</feature>
<dbReference type="GO" id="GO:0022625">
    <property type="term" value="C:cytosolic large ribosomal subunit"/>
    <property type="evidence" value="ECO:0007669"/>
    <property type="project" value="TreeGrafter"/>
</dbReference>